<evidence type="ECO:0000313" key="1">
    <source>
        <dbReference type="EMBL" id="CAK5080986.1"/>
    </source>
</evidence>
<keyword evidence="2" id="KW-1185">Reference proteome</keyword>
<evidence type="ECO:0000313" key="2">
    <source>
        <dbReference type="Proteomes" id="UP001497535"/>
    </source>
</evidence>
<name>A0ACB0ZRU9_MELEN</name>
<gene>
    <name evidence="1" type="ORF">MENTE1834_LOCUS28196</name>
</gene>
<organism evidence="1 2">
    <name type="scientific">Meloidogyne enterolobii</name>
    <name type="common">Root-knot nematode worm</name>
    <name type="synonym">Meloidogyne mayaguensis</name>
    <dbReference type="NCBI Taxonomy" id="390850"/>
    <lineage>
        <taxon>Eukaryota</taxon>
        <taxon>Metazoa</taxon>
        <taxon>Ecdysozoa</taxon>
        <taxon>Nematoda</taxon>
        <taxon>Chromadorea</taxon>
        <taxon>Rhabditida</taxon>
        <taxon>Tylenchina</taxon>
        <taxon>Tylenchomorpha</taxon>
        <taxon>Tylenchoidea</taxon>
        <taxon>Meloidogynidae</taxon>
        <taxon>Meloidogyninae</taxon>
        <taxon>Meloidogyne</taxon>
    </lineage>
</organism>
<sequence length="50" mass="5863">MEMRVKIIKAVDNSHLESLKFFHGEESKNCFGINQNNTMEGFDSDLWDKK</sequence>
<dbReference type="Proteomes" id="UP001497535">
    <property type="component" value="Unassembled WGS sequence"/>
</dbReference>
<dbReference type="EMBL" id="CAVMJV010000043">
    <property type="protein sequence ID" value="CAK5080986.1"/>
    <property type="molecule type" value="Genomic_DNA"/>
</dbReference>
<proteinExistence type="predicted"/>
<accession>A0ACB0ZRU9</accession>
<comment type="caution">
    <text evidence="1">The sequence shown here is derived from an EMBL/GenBank/DDBJ whole genome shotgun (WGS) entry which is preliminary data.</text>
</comment>
<protein>
    <submittedName>
        <fullName evidence="1">Uncharacterized protein</fullName>
    </submittedName>
</protein>
<reference evidence="1" key="1">
    <citation type="submission" date="2023-11" db="EMBL/GenBank/DDBJ databases">
        <authorList>
            <person name="Poullet M."/>
        </authorList>
    </citation>
    <scope>NUCLEOTIDE SEQUENCE</scope>
    <source>
        <strain evidence="1">E1834</strain>
    </source>
</reference>